<evidence type="ECO:0000256" key="1">
    <source>
        <dbReference type="ARBA" id="ARBA00006180"/>
    </source>
</evidence>
<dbReference type="EMBL" id="CAJJDP010000110">
    <property type="protein sequence ID" value="CAD8195903.1"/>
    <property type="molecule type" value="Genomic_DNA"/>
</dbReference>
<evidence type="ECO:0000256" key="3">
    <source>
        <dbReference type="SAM" id="MobiDB-lite"/>
    </source>
</evidence>
<dbReference type="OMA" id="GKYIYED"/>
<dbReference type="GO" id="GO:0019903">
    <property type="term" value="F:protein phosphatase binding"/>
    <property type="evidence" value="ECO:0007669"/>
    <property type="project" value="InterPro"/>
</dbReference>
<name>A0A8S1X168_PAROT</name>
<keyword evidence="5" id="KW-1185">Reference proteome</keyword>
<dbReference type="GO" id="GO:0019888">
    <property type="term" value="F:protein phosphatase regulator activity"/>
    <property type="evidence" value="ECO:0007669"/>
    <property type="project" value="TreeGrafter"/>
</dbReference>
<dbReference type="AlphaFoldDB" id="A0A8S1X168"/>
<accession>A0A8S1X168</accession>
<proteinExistence type="inferred from homology"/>
<protein>
    <submittedName>
        <fullName evidence="4">Uncharacterized protein</fullName>
    </submittedName>
</protein>
<feature type="region of interest" description="Disordered" evidence="3">
    <location>
        <begin position="570"/>
        <end position="593"/>
    </location>
</feature>
<sequence length="620" mass="73576">MERYNIHQIFASQQINPNEQTLQNNSSSSNPQVSLTTILNEIVKEGIHNQNTELFIKYVTLNFQTFWELLLVINFDESSQNGNHLFIVTEILRTQPEQIFDHLFRFNQIEYMDSMNFLFQTLDRDCIDETIAAYFSKFISSFMQVRGAELWNYLQTNGKYIYEDLMKNLHINHIADIVYNLIAFFNKNDQGQNYNQERLFLLNRTIDILLNKHYDLQIVENVCNILIDLLRNLTDQEFKQMMLDKVYIPDSFFDLIFLTKSHLLADLLIQLLYESQQFTMLSQQYQPDFQFNYQQFEVIGKKFSQALTLDLNLNNFSTSYGVQSEILGQTKIKLIQFYLNILQSNNLTLINYFNHQEILLNLMFFIQQYEFNNQLQNYFMHIIAQIFSNTNLEFLQKQVSYELNILGFLSFLNQEYYKQVGLIRKPITKGYQGMVNKLTAFFKDVIYTEEWNQYIQNHQQILYIEDNYLFGIIPENKKNNQQEDLIKPEQIDKEEEAPQQETENNQPIQINEDQVQQAVVLVENNFQDQSNFGEILGEQILHQIAKQRQNISKSQQIIMSNNFDFSTKFRSLSPTSTQSSNKDKRSKSQERVYKNQKVSITQSFILSRRADINKSQEIIH</sequence>
<evidence type="ECO:0000313" key="5">
    <source>
        <dbReference type="Proteomes" id="UP000683925"/>
    </source>
</evidence>
<comment type="similarity">
    <text evidence="1">Belongs to the SAPS family.</text>
</comment>
<dbReference type="InterPro" id="IPR007587">
    <property type="entry name" value="SAPS"/>
</dbReference>
<dbReference type="PANTHER" id="PTHR12634:SF8">
    <property type="entry name" value="FIERY MOUNTAIN, ISOFORM D"/>
    <property type="match status" value="1"/>
</dbReference>
<reference evidence="4" key="1">
    <citation type="submission" date="2021-01" db="EMBL/GenBank/DDBJ databases">
        <authorList>
            <consortium name="Genoscope - CEA"/>
            <person name="William W."/>
        </authorList>
    </citation>
    <scope>NUCLEOTIDE SEQUENCE</scope>
</reference>
<dbReference type="Proteomes" id="UP000683925">
    <property type="component" value="Unassembled WGS sequence"/>
</dbReference>
<dbReference type="PANTHER" id="PTHR12634">
    <property type="entry name" value="SIT4 YEAST -ASSOCIATING PROTEIN-RELATED"/>
    <property type="match status" value="1"/>
</dbReference>
<feature type="compositionally biased region" description="Polar residues" evidence="3">
    <location>
        <begin position="570"/>
        <end position="580"/>
    </location>
</feature>
<organism evidence="4 5">
    <name type="scientific">Paramecium octaurelia</name>
    <dbReference type="NCBI Taxonomy" id="43137"/>
    <lineage>
        <taxon>Eukaryota</taxon>
        <taxon>Sar</taxon>
        <taxon>Alveolata</taxon>
        <taxon>Ciliophora</taxon>
        <taxon>Intramacronucleata</taxon>
        <taxon>Oligohymenophorea</taxon>
        <taxon>Peniculida</taxon>
        <taxon>Parameciidae</taxon>
        <taxon>Paramecium</taxon>
    </lineage>
</organism>
<dbReference type="OrthoDB" id="299011at2759"/>
<feature type="compositionally biased region" description="Basic and acidic residues" evidence="3">
    <location>
        <begin position="581"/>
        <end position="593"/>
    </location>
</feature>
<evidence type="ECO:0000313" key="4">
    <source>
        <dbReference type="EMBL" id="CAD8195903.1"/>
    </source>
</evidence>
<gene>
    <name evidence="4" type="ORF">POCTA_138.1.T1100106</name>
</gene>
<keyword evidence="2" id="KW-0131">Cell cycle</keyword>
<comment type="caution">
    <text evidence="4">The sequence shown here is derived from an EMBL/GenBank/DDBJ whole genome shotgun (WGS) entry which is preliminary data.</text>
</comment>
<evidence type="ECO:0000256" key="2">
    <source>
        <dbReference type="ARBA" id="ARBA00023306"/>
    </source>
</evidence>